<feature type="region of interest" description="Disordered" evidence="1">
    <location>
        <begin position="1837"/>
        <end position="1876"/>
    </location>
</feature>
<feature type="compositionally biased region" description="Low complexity" evidence="1">
    <location>
        <begin position="1936"/>
        <end position="1947"/>
    </location>
</feature>
<dbReference type="Gene3D" id="2.180.10.10">
    <property type="entry name" value="RHS repeat-associated core"/>
    <property type="match status" value="3"/>
</dbReference>
<feature type="region of interest" description="Disordered" evidence="1">
    <location>
        <begin position="768"/>
        <end position="818"/>
    </location>
</feature>
<dbReference type="NCBIfam" id="TIGR03696">
    <property type="entry name" value="Rhs_assc_core"/>
    <property type="match status" value="1"/>
</dbReference>
<gene>
    <name evidence="2" type="ORF">GCM10009821_29440</name>
</gene>
<dbReference type="InterPro" id="IPR022385">
    <property type="entry name" value="Rhs_assc_core"/>
</dbReference>
<feature type="compositionally biased region" description="Polar residues" evidence="1">
    <location>
        <begin position="768"/>
        <end position="783"/>
    </location>
</feature>
<feature type="region of interest" description="Disordered" evidence="1">
    <location>
        <begin position="1650"/>
        <end position="1672"/>
    </location>
</feature>
<feature type="region of interest" description="Disordered" evidence="1">
    <location>
        <begin position="1930"/>
        <end position="1950"/>
    </location>
</feature>
<dbReference type="PANTHER" id="PTHR32305:SF15">
    <property type="entry name" value="PROTEIN RHSA-RELATED"/>
    <property type="match status" value="1"/>
</dbReference>
<comment type="caution">
    <text evidence="2">The sequence shown here is derived from an EMBL/GenBank/DDBJ whole genome shotgun (WGS) entry which is preliminary data.</text>
</comment>
<organism evidence="2 3">
    <name type="scientific">Aeromicrobium halocynthiae</name>
    <dbReference type="NCBI Taxonomy" id="560557"/>
    <lineage>
        <taxon>Bacteria</taxon>
        <taxon>Bacillati</taxon>
        <taxon>Actinomycetota</taxon>
        <taxon>Actinomycetes</taxon>
        <taxon>Propionibacteriales</taxon>
        <taxon>Nocardioidaceae</taxon>
        <taxon>Aeromicrobium</taxon>
    </lineage>
</organism>
<dbReference type="PANTHER" id="PTHR32305">
    <property type="match status" value="1"/>
</dbReference>
<evidence type="ECO:0000256" key="1">
    <source>
        <dbReference type="SAM" id="MobiDB-lite"/>
    </source>
</evidence>
<feature type="region of interest" description="Disordered" evidence="1">
    <location>
        <begin position="529"/>
        <end position="567"/>
    </location>
</feature>
<accession>A0ABN2W7S2</accession>
<keyword evidence="3" id="KW-1185">Reference proteome</keyword>
<reference evidence="2 3" key="1">
    <citation type="journal article" date="2019" name="Int. J. Syst. Evol. Microbiol.">
        <title>The Global Catalogue of Microorganisms (GCM) 10K type strain sequencing project: providing services to taxonomists for standard genome sequencing and annotation.</title>
        <authorList>
            <consortium name="The Broad Institute Genomics Platform"/>
            <consortium name="The Broad Institute Genome Sequencing Center for Infectious Disease"/>
            <person name="Wu L."/>
            <person name="Ma J."/>
        </authorList>
    </citation>
    <scope>NUCLEOTIDE SEQUENCE [LARGE SCALE GENOMIC DNA]</scope>
    <source>
        <strain evidence="2 3">JCM 15749</strain>
    </source>
</reference>
<dbReference type="Proteomes" id="UP001501480">
    <property type="component" value="Unassembled WGS sequence"/>
</dbReference>
<dbReference type="NCBIfam" id="NF033679">
    <property type="entry name" value="DNRLRE_dom"/>
    <property type="match status" value="1"/>
</dbReference>
<name>A0ABN2W7S2_9ACTN</name>
<proteinExistence type="predicted"/>
<evidence type="ECO:0000313" key="3">
    <source>
        <dbReference type="Proteomes" id="UP001501480"/>
    </source>
</evidence>
<sequence>MNAGPVGHSDTHLPTLSSVLRSRSRRWGLTGVRGRASRTAFRGAAFVAVVGLTVSLMAAPGVAVEAQEPDEPVATDPVKSAPDIVSAAVAARAQGTRVLVEGLRTDSETTYANPDGTMTTNAHPAPIRFQDEDGDWQPINLDLGPDQAGTVSAESSPMDVTFAGESADAGGRSGADVVRVVEPTDGGSDAVVVLEAPGELGEPVLEDNTATYEDVKPGVDLFVRTTADGFDQHLIVATPEALAEFTTDDGVVEWRIPVRTKGVTARAEEDGSVSFVDADGTIVSTVVAPLAWDAEIDPLSNDPASVATVDLTVDENEEGDIELVVTPDQEWVTDPSREFPITIDPTYASGSAVASGDRHVSKASPNTNFETSTELRVGTHNGGGDVTRSFINWSLSNFRGKDITSAKLNLYETWSYSCSARSFTVRSSPFTDSSTTWNKQPSPGSTYATVNTAKGFNSSCAAGWVRPDITPLVRTWSTKPASEDKLGVRLAASSETDSYGWKKFASKEASNSSLRPYISYTFNRAPGTPSVPSLASTSGASYSPPNSTTATSFSNSLTPTVSVKGSDPDASRIKYEVQFHSSTAGTSASLIASCTTPLVASGSAGTCKPSSSLGLRTIHTRSKTIDERNLAGGWSGWSSFTTTSAAPPVPVVSCPDPHSNGSWEEDAPSADITCTITAADGTLNQAGYIDVTVDGAAKQRVKITPSASTGTARTTVKVSKKAGFHKIIAAAVGRGGLTSANVTYSFGWGGASLTAPEDQTSTSSRVTINAASSPRNGASSVQAKLQWRPRGSDEPWENGPDLTTTAKNADDPVTATGRWNPAEAVKFENRDLPTRTPMTFEIQVCFTYQGSSTPRCTGDESPTTVTRLPHAFGAGYPTTDAGAANLALLTGELSESATDVSVPGFSSDLTISRSHLSFTGSGKVSDWPNDPATSIFGPGFTANLDGPEAGAADMQIIDNTRIDGTIVLQDAEGEVLVYGSPSMTRTYQTGTWIPVTQETAEDGSAIELTGTGAAMTLTLTDIEGTATAFKPVTYAPSGQTPWKPVAVTEVGQTASSTFGYDTNGRITSITAAVPGADCSTSAAASAQRGCRSMIIGYGTTNSGTDATPGDRTGQVKQISSRLWNPDTSTLETTPMVSYAYDGSGRLRTVKDERANLTAAYTWIGAGSNATTRIATVTPPGLAPWKYTYDDNGRLARTERANPSGAGADIVTGRYVYGVETSGPGLPNLTGTTTSKWKQASEAEVGYAVFGPDYTGPVTGSGVDWTYADLQYIDAKGYVVNTVSYGAGTWQATATDYDATGHPIRELDAGAIRTILDAETAGEPIADVDQLSTQTTYNDAILGEDDKVILPAGTVVTEVREPAHEVTNNKGEIVLARQRTTTTYDENAPDRGINLATGQRYALPTTVTVTAAASGTGDEDGDDIETISVTKTGYAKVVAGDANEGDGWTLGTPTTTTIAGETRTTRYDTLGRTIETRQPLSDGNDAGTRKTIYYTAGANAADAACGNKPEWNGLTCRTYLAAAPTTTETPANGPASLPDERTTYDRWLNTAQTVETSAGATRTTTTTHDGASRVIKSVTTAQIPGSTALPGTFTSYDPATGLVAYVGKLNGAGNDATSEKTTYTYDAWGRETERFTDQGAKITTAYDTSSRPVTVTDPTGTTTTVYDGDGERRGLVTGRTVTREGGSPLEFTAAYDASGQMVTQTLPGAITQTTTYDPTGAQVGLTYTGQVTPTTVDPDTGAITTGEPERGEWIAFSRTVDVTGRATNDYATDGAVFANDDDEDAPDIGDAGAFNRSYTYNAAGRLTTVDDRTSAAGQPFDETTVCVRRDYTFDANGRRTTSSATTDADTDCDTGAKTTRTHKYDTGDRPTTGANGQGTYTYDAFGRQTTLPAADAPDPDAGPVTLGYFDTDLARTITQGNVTTTFDLDSAQRRKTQTTTSSSGSTTTVRYYADDSDNPAWTTTGADRTRYTASIGGDLGATIELTKTSIALANLHDDIVTNIVIPNGQTTDTPTTGIDGWSDYTEYGTPIDPEATTQVGGNIGYGWLGAKQRSSSGATAGLTLMGVRLYNPATGRFTSIDPVEGGSDTIYAYPTDPLNQVDLDGEFWAWAVRAGWNGARAYAGRAVARSRVWWRTAPAASSIRGWVAQPRVTLGWRQHRVKVQWDKANHTFKGKFFPGRRRHIAVSYWKKNVKGSHRRIQIPFGRRRG</sequence>
<evidence type="ECO:0008006" key="4">
    <source>
        <dbReference type="Google" id="ProtNLM"/>
    </source>
</evidence>
<dbReference type="EMBL" id="BAAAPY010000019">
    <property type="protein sequence ID" value="GAA2085893.1"/>
    <property type="molecule type" value="Genomic_DNA"/>
</dbReference>
<feature type="compositionally biased region" description="Polar residues" evidence="1">
    <location>
        <begin position="530"/>
        <end position="563"/>
    </location>
</feature>
<protein>
    <recommendedName>
        <fullName evidence="4">DNRLRE domain-containing protein</fullName>
    </recommendedName>
</protein>
<dbReference type="InterPro" id="IPR050708">
    <property type="entry name" value="T6SS_VgrG/RHS"/>
</dbReference>
<feature type="compositionally biased region" description="Low complexity" evidence="1">
    <location>
        <begin position="1651"/>
        <end position="1666"/>
    </location>
</feature>
<feature type="compositionally biased region" description="Low complexity" evidence="1">
    <location>
        <begin position="1839"/>
        <end position="1857"/>
    </location>
</feature>
<evidence type="ECO:0000313" key="2">
    <source>
        <dbReference type="EMBL" id="GAA2085893.1"/>
    </source>
</evidence>